<dbReference type="InterPro" id="IPR036760">
    <property type="entry name" value="SspB-like_sf"/>
</dbReference>
<gene>
    <name evidence="2" type="ORF">C41B8_04776</name>
</gene>
<sequence>MAELTSRRPYLIRALYDWVLDNDLTPHLLVAADAPGVNVPRQFVTDDGKITINISPTAVRGLALENQLISFSARFSGANYNVAVPPGAVLALYARENGEGMLFGEVEEDETASEETIAGASQDASETSDETGGADDSDAPARKKHPHLKVVK</sequence>
<dbReference type="GO" id="GO:0005829">
    <property type="term" value="C:cytosol"/>
    <property type="evidence" value="ECO:0007669"/>
    <property type="project" value="TreeGrafter"/>
</dbReference>
<evidence type="ECO:0000256" key="1">
    <source>
        <dbReference type="SAM" id="MobiDB-lite"/>
    </source>
</evidence>
<dbReference type="PIRSF" id="PIRSF005276">
    <property type="entry name" value="SspB"/>
    <property type="match status" value="1"/>
</dbReference>
<dbReference type="eggNOG" id="COG2969">
    <property type="taxonomic scope" value="Bacteria"/>
</dbReference>
<organism evidence="2 3">
    <name type="scientific">Salinisphaera hydrothermalis (strain C41B8)</name>
    <dbReference type="NCBI Taxonomy" id="1304275"/>
    <lineage>
        <taxon>Bacteria</taxon>
        <taxon>Pseudomonadati</taxon>
        <taxon>Pseudomonadota</taxon>
        <taxon>Gammaproteobacteria</taxon>
        <taxon>Salinisphaerales</taxon>
        <taxon>Salinisphaeraceae</taxon>
        <taxon>Salinisphaera</taxon>
    </lineage>
</organism>
<keyword evidence="3" id="KW-1185">Reference proteome</keyword>
<protein>
    <submittedName>
        <fullName evidence="2">Stringent starvation protein B</fullName>
    </submittedName>
</protein>
<feature type="compositionally biased region" description="Acidic residues" evidence="1">
    <location>
        <begin position="126"/>
        <end position="138"/>
    </location>
</feature>
<dbReference type="RefSeq" id="WP_198025050.1">
    <property type="nucleotide sequence ID" value="NZ_APNK01000004.1"/>
</dbReference>
<dbReference type="GO" id="GO:0005840">
    <property type="term" value="C:ribosome"/>
    <property type="evidence" value="ECO:0007669"/>
    <property type="project" value="TreeGrafter"/>
</dbReference>
<evidence type="ECO:0000313" key="2">
    <source>
        <dbReference type="EMBL" id="KEZ78517.1"/>
    </source>
</evidence>
<dbReference type="GO" id="GO:0045732">
    <property type="term" value="P:positive regulation of protein catabolic process"/>
    <property type="evidence" value="ECO:0007669"/>
    <property type="project" value="TreeGrafter"/>
</dbReference>
<dbReference type="STRING" id="1304275.C41B8_04776"/>
<dbReference type="PATRIC" id="fig|1304275.5.peg.978"/>
<proteinExistence type="predicted"/>
<dbReference type="PANTHER" id="PTHR37486:SF1">
    <property type="entry name" value="STRINGENT STARVATION PROTEIN B"/>
    <property type="match status" value="1"/>
</dbReference>
<dbReference type="Pfam" id="PF04386">
    <property type="entry name" value="SspB"/>
    <property type="match status" value="1"/>
</dbReference>
<dbReference type="Proteomes" id="UP000028302">
    <property type="component" value="Unassembled WGS sequence"/>
</dbReference>
<name>A0A084IP83_SALHC</name>
<dbReference type="AlphaFoldDB" id="A0A084IP83"/>
<dbReference type="InterPro" id="IPR007481">
    <property type="entry name" value="SspB"/>
</dbReference>
<dbReference type="EMBL" id="APNK01000004">
    <property type="protein sequence ID" value="KEZ78517.1"/>
    <property type="molecule type" value="Genomic_DNA"/>
</dbReference>
<accession>A0A084IP83</accession>
<reference evidence="2 3" key="1">
    <citation type="submission" date="2013-03" db="EMBL/GenBank/DDBJ databases">
        <title>Salinisphaera hydrothermalis C41B8 Genome Sequencing.</title>
        <authorList>
            <person name="Li C."/>
            <person name="Lai Q."/>
            <person name="Shao Z."/>
        </authorList>
    </citation>
    <scope>NUCLEOTIDE SEQUENCE [LARGE SCALE GENOMIC DNA]</scope>
    <source>
        <strain evidence="2 3">C41B8</strain>
    </source>
</reference>
<comment type="caution">
    <text evidence="2">The sequence shown here is derived from an EMBL/GenBank/DDBJ whole genome shotgun (WGS) entry which is preliminary data.</text>
</comment>
<evidence type="ECO:0000313" key="3">
    <source>
        <dbReference type="Proteomes" id="UP000028302"/>
    </source>
</evidence>
<feature type="region of interest" description="Disordered" evidence="1">
    <location>
        <begin position="107"/>
        <end position="152"/>
    </location>
</feature>
<dbReference type="PANTHER" id="PTHR37486">
    <property type="entry name" value="STRINGENT STARVATION PROTEIN B"/>
    <property type="match status" value="1"/>
</dbReference>
<dbReference type="Gene3D" id="2.30.30.220">
    <property type="entry name" value="SspB-like"/>
    <property type="match status" value="1"/>
</dbReference>
<dbReference type="SUPFAM" id="SSF101738">
    <property type="entry name" value="SspB-like"/>
    <property type="match status" value="1"/>
</dbReference>
<dbReference type="NCBIfam" id="NF008769">
    <property type="entry name" value="PRK11798.2-5"/>
    <property type="match status" value="1"/>
</dbReference>
<feature type="compositionally biased region" description="Basic residues" evidence="1">
    <location>
        <begin position="142"/>
        <end position="152"/>
    </location>
</feature>